<evidence type="ECO:0000256" key="5">
    <source>
        <dbReference type="ARBA" id="ARBA00022553"/>
    </source>
</evidence>
<dbReference type="SMART" id="SM00388">
    <property type="entry name" value="HisKA"/>
    <property type="match status" value="1"/>
</dbReference>
<evidence type="ECO:0000256" key="6">
    <source>
        <dbReference type="ARBA" id="ARBA00022679"/>
    </source>
</evidence>
<dbReference type="PANTHER" id="PTHR42878:SF7">
    <property type="entry name" value="SENSOR HISTIDINE KINASE GLRK"/>
    <property type="match status" value="1"/>
</dbReference>
<dbReference type="PROSITE" id="PS50885">
    <property type="entry name" value="HAMP"/>
    <property type="match status" value="1"/>
</dbReference>
<feature type="transmembrane region" description="Helical" evidence="12">
    <location>
        <begin position="174"/>
        <end position="200"/>
    </location>
</feature>
<dbReference type="CDD" id="cd00082">
    <property type="entry name" value="HisKA"/>
    <property type="match status" value="1"/>
</dbReference>
<keyword evidence="8 15" id="KW-0418">Kinase</keyword>
<dbReference type="PROSITE" id="PS51257">
    <property type="entry name" value="PROKAR_LIPOPROTEIN"/>
    <property type="match status" value="1"/>
</dbReference>
<evidence type="ECO:0000256" key="11">
    <source>
        <dbReference type="ARBA" id="ARBA00023136"/>
    </source>
</evidence>
<dbReference type="RefSeq" id="WP_084912665.1">
    <property type="nucleotide sequence ID" value="NZ_CAUQAZ010000189.1"/>
</dbReference>
<protein>
    <recommendedName>
        <fullName evidence="3">histidine kinase</fullName>
        <ecNumber evidence="3">2.7.13.3</ecNumber>
    </recommendedName>
</protein>
<dbReference type="InterPro" id="IPR003661">
    <property type="entry name" value="HisK_dim/P_dom"/>
</dbReference>
<evidence type="ECO:0000256" key="10">
    <source>
        <dbReference type="ARBA" id="ARBA00023012"/>
    </source>
</evidence>
<dbReference type="InterPro" id="IPR005467">
    <property type="entry name" value="His_kinase_dom"/>
</dbReference>
<keyword evidence="11 12" id="KW-0472">Membrane</keyword>
<reference evidence="15 16" key="1">
    <citation type="journal article" date="2017" name="Int. J. Syst. Evol. Microbiol.">
        <title>Rouxiella badensis sp. nov. and Rouxiella silvae sp. nov. isolated from peat bog soil in Germany and emendation of the genus description.</title>
        <authorList>
            <person name="Le Fleche-Mateos A."/>
            <person name="Kugler J.H."/>
            <person name="Hansen S.H."/>
            <person name="Syldatk C."/>
            <person name="Hausmann R."/>
            <person name="Lomprez F."/>
            <person name="Vandenbogaert M."/>
            <person name="Manuguerra J.C."/>
            <person name="Grimont P.A."/>
        </authorList>
    </citation>
    <scope>NUCLEOTIDE SEQUENCE [LARGE SCALE GENOMIC DNA]</scope>
    <source>
        <strain evidence="15 16">DSM 100043</strain>
    </source>
</reference>
<dbReference type="Proteomes" id="UP000192536">
    <property type="component" value="Unassembled WGS sequence"/>
</dbReference>
<keyword evidence="12" id="KW-1133">Transmembrane helix</keyword>
<dbReference type="CDD" id="cd00075">
    <property type="entry name" value="HATPase"/>
    <property type="match status" value="1"/>
</dbReference>
<dbReference type="PANTHER" id="PTHR42878">
    <property type="entry name" value="TWO-COMPONENT HISTIDINE KINASE"/>
    <property type="match status" value="1"/>
</dbReference>
<accession>A0A1X0WEC1</accession>
<evidence type="ECO:0000259" key="13">
    <source>
        <dbReference type="PROSITE" id="PS50109"/>
    </source>
</evidence>
<comment type="catalytic activity">
    <reaction evidence="1">
        <text>ATP + protein L-histidine = ADP + protein N-phospho-L-histidine.</text>
        <dbReference type="EC" id="2.7.13.3"/>
    </reaction>
</comment>
<gene>
    <name evidence="15" type="ORF">BS640_12550</name>
</gene>
<organism evidence="15 16">
    <name type="scientific">Rouxiella badensis</name>
    <dbReference type="NCBI Taxonomy" id="1646377"/>
    <lineage>
        <taxon>Bacteria</taxon>
        <taxon>Pseudomonadati</taxon>
        <taxon>Pseudomonadota</taxon>
        <taxon>Gammaproteobacteria</taxon>
        <taxon>Enterobacterales</taxon>
        <taxon>Yersiniaceae</taxon>
        <taxon>Rouxiella</taxon>
    </lineage>
</organism>
<dbReference type="GeneID" id="93568521"/>
<dbReference type="GO" id="GO:0000155">
    <property type="term" value="F:phosphorelay sensor kinase activity"/>
    <property type="evidence" value="ECO:0007669"/>
    <property type="project" value="InterPro"/>
</dbReference>
<keyword evidence="10" id="KW-0902">Two-component regulatory system</keyword>
<keyword evidence="6" id="KW-0808">Transferase</keyword>
<evidence type="ECO:0000256" key="1">
    <source>
        <dbReference type="ARBA" id="ARBA00000085"/>
    </source>
</evidence>
<dbReference type="AlphaFoldDB" id="A0A1X0WEC1"/>
<evidence type="ECO:0000256" key="3">
    <source>
        <dbReference type="ARBA" id="ARBA00012438"/>
    </source>
</evidence>
<dbReference type="Pfam" id="PF00512">
    <property type="entry name" value="HisKA"/>
    <property type="match status" value="1"/>
</dbReference>
<evidence type="ECO:0000313" key="16">
    <source>
        <dbReference type="Proteomes" id="UP000192536"/>
    </source>
</evidence>
<dbReference type="InterPro" id="IPR003660">
    <property type="entry name" value="HAMP_dom"/>
</dbReference>
<dbReference type="GO" id="GO:0005886">
    <property type="term" value="C:plasma membrane"/>
    <property type="evidence" value="ECO:0007669"/>
    <property type="project" value="UniProtKB-SubCell"/>
</dbReference>
<comment type="caution">
    <text evidence="15">The sequence shown here is derived from an EMBL/GenBank/DDBJ whole genome shotgun (WGS) entry which is preliminary data.</text>
</comment>
<dbReference type="EC" id="2.7.13.3" evidence="3"/>
<dbReference type="Pfam" id="PF00672">
    <property type="entry name" value="HAMP"/>
    <property type="match status" value="1"/>
</dbReference>
<name>A0A1X0WEC1_9GAMM</name>
<dbReference type="SUPFAM" id="SSF55874">
    <property type="entry name" value="ATPase domain of HSP90 chaperone/DNA topoisomerase II/histidine kinase"/>
    <property type="match status" value="1"/>
</dbReference>
<dbReference type="STRING" id="1646377.BS640_12550"/>
<dbReference type="SMART" id="SM00387">
    <property type="entry name" value="HATPase_c"/>
    <property type="match status" value="1"/>
</dbReference>
<dbReference type="InterPro" id="IPR003594">
    <property type="entry name" value="HATPase_dom"/>
</dbReference>
<sequence length="490" mass="54502">MKNMTLSQRLTLVFIVLLVACGSISGYLQVRSSNQYSQAVIQRLSQNLAKHIAESNPLLSQNGLNNASVHTLFDQLMAVNPSVEVYLLDKQGKIIGDAAPKGSVKRTQVNLQPVQALLQGAKMPVYGDNPRSADSASLQVFSAAPLIDNGQVQGYVYIVLLGDEVTALDKDAQFHWAVLMAVRSMGLVILFGLVAGAIAFRWVTRPIRRLTEQVSNLDSGGMEAVQQLSKTIASPQGPRDEVFLLQQAFIKMAKRIDEQWQRLTRQDQQRREFIANISHDLRTPLTSLHGYLETLSVKSEQLSDEERNRYLNIALVQSRKVGRLAQELFELARLEYGVVKPQKEPFSMGELVQDVYQKFELTAETRHLILRADISPGIPLVNADLALIERVMTNLLDNAIRFTPDYGTIEIRLWQQKEKVVVQLNDSGPGIAAELKEDLFIRPSILSTGRKRAGGLGLMIVKRILELHGSNIALIEQPGKGACFEFSVPL</sequence>
<keyword evidence="5" id="KW-0597">Phosphoprotein</keyword>
<keyword evidence="9" id="KW-0067">ATP-binding</keyword>
<keyword evidence="12" id="KW-0812">Transmembrane</keyword>
<dbReference type="PRINTS" id="PR00344">
    <property type="entry name" value="BCTRLSENSOR"/>
</dbReference>
<dbReference type="InterPro" id="IPR036890">
    <property type="entry name" value="HATPase_C_sf"/>
</dbReference>
<dbReference type="Gene3D" id="6.10.340.10">
    <property type="match status" value="1"/>
</dbReference>
<feature type="domain" description="HAMP" evidence="14">
    <location>
        <begin position="201"/>
        <end position="261"/>
    </location>
</feature>
<dbReference type="InterPro" id="IPR036097">
    <property type="entry name" value="HisK_dim/P_sf"/>
</dbReference>
<feature type="domain" description="Histidine kinase" evidence="13">
    <location>
        <begin position="276"/>
        <end position="490"/>
    </location>
</feature>
<evidence type="ECO:0000256" key="2">
    <source>
        <dbReference type="ARBA" id="ARBA00004236"/>
    </source>
</evidence>
<comment type="subcellular location">
    <subcellularLocation>
        <location evidence="2">Cell membrane</location>
    </subcellularLocation>
</comment>
<evidence type="ECO:0000256" key="4">
    <source>
        <dbReference type="ARBA" id="ARBA00022475"/>
    </source>
</evidence>
<evidence type="ECO:0000259" key="14">
    <source>
        <dbReference type="PROSITE" id="PS50885"/>
    </source>
</evidence>
<dbReference type="GO" id="GO:0030295">
    <property type="term" value="F:protein kinase activator activity"/>
    <property type="evidence" value="ECO:0007669"/>
    <property type="project" value="TreeGrafter"/>
</dbReference>
<keyword evidence="16" id="KW-1185">Reference proteome</keyword>
<dbReference type="GO" id="GO:0005524">
    <property type="term" value="F:ATP binding"/>
    <property type="evidence" value="ECO:0007669"/>
    <property type="project" value="UniProtKB-KW"/>
</dbReference>
<keyword evidence="4" id="KW-1003">Cell membrane</keyword>
<keyword evidence="7" id="KW-0547">Nucleotide-binding</keyword>
<evidence type="ECO:0000256" key="7">
    <source>
        <dbReference type="ARBA" id="ARBA00022741"/>
    </source>
</evidence>
<dbReference type="InterPro" id="IPR004358">
    <property type="entry name" value="Sig_transdc_His_kin-like_C"/>
</dbReference>
<dbReference type="Pfam" id="PF02518">
    <property type="entry name" value="HATPase_c"/>
    <property type="match status" value="1"/>
</dbReference>
<dbReference type="SUPFAM" id="SSF47384">
    <property type="entry name" value="Homodimeric domain of signal transducing histidine kinase"/>
    <property type="match status" value="1"/>
</dbReference>
<evidence type="ECO:0000256" key="12">
    <source>
        <dbReference type="SAM" id="Phobius"/>
    </source>
</evidence>
<dbReference type="FunFam" id="1.10.287.130:FF:000008">
    <property type="entry name" value="Two-component sensor histidine kinase"/>
    <property type="match status" value="1"/>
</dbReference>
<dbReference type="EMBL" id="MRWE01000019">
    <property type="protein sequence ID" value="ORJ25075.1"/>
    <property type="molecule type" value="Genomic_DNA"/>
</dbReference>
<dbReference type="GO" id="GO:0000156">
    <property type="term" value="F:phosphorelay response regulator activity"/>
    <property type="evidence" value="ECO:0007669"/>
    <property type="project" value="TreeGrafter"/>
</dbReference>
<evidence type="ECO:0000313" key="15">
    <source>
        <dbReference type="EMBL" id="ORJ25075.1"/>
    </source>
</evidence>
<dbReference type="InterPro" id="IPR050351">
    <property type="entry name" value="BphY/WalK/GraS-like"/>
</dbReference>
<dbReference type="Gene3D" id="1.10.287.130">
    <property type="match status" value="1"/>
</dbReference>
<evidence type="ECO:0000256" key="9">
    <source>
        <dbReference type="ARBA" id="ARBA00022840"/>
    </source>
</evidence>
<dbReference type="GO" id="GO:0007234">
    <property type="term" value="P:osmosensory signaling via phosphorelay pathway"/>
    <property type="evidence" value="ECO:0007669"/>
    <property type="project" value="TreeGrafter"/>
</dbReference>
<evidence type="ECO:0000256" key="8">
    <source>
        <dbReference type="ARBA" id="ARBA00022777"/>
    </source>
</evidence>
<dbReference type="PROSITE" id="PS50109">
    <property type="entry name" value="HIS_KIN"/>
    <property type="match status" value="1"/>
</dbReference>
<dbReference type="Gene3D" id="3.30.565.10">
    <property type="entry name" value="Histidine kinase-like ATPase, C-terminal domain"/>
    <property type="match status" value="1"/>
</dbReference>
<proteinExistence type="predicted"/>